<evidence type="ECO:0008006" key="3">
    <source>
        <dbReference type="Google" id="ProtNLM"/>
    </source>
</evidence>
<sequence length="424" mass="44730">MSNVEPKGAHVVPGHTLVLDESTEGQGQLIREVIQRRIAAGAAVFVVGSSVDESLLGAMIGASTAVGRGADLLIVNPGSPALSHTYNPVLHTAPTKVASHVLNFLADQDATAGHDSTPTAALVRAIVSSLQLAGLPYSYLDLGMFVMKPDAISALIEHMATAYPRSVQLGALQQACKAFQDDVGDICAVKLKGRFSGLAGSMCMLGAGRAGEVFNSYQPDVVLHEALVTRKIVYLAIPYIGRGQAASNLRRIVISNLADAVLRSIGEPGAPTALAVFTDPGGCNDPSIEQLLSPQTEQVMSVWVAAGSLDDLGRESLDLREACLSRARNLVLFKPQSESAAQVYSQLLPTEPEQAQGTGDVMQKLLSMGTTDYAIVSGEHQVTWASVATPGEVRFATAADIRWPARRQHARMAGADQFTQTVPV</sequence>
<reference evidence="1 2" key="1">
    <citation type="submission" date="2017-09" db="EMBL/GenBank/DDBJ databases">
        <authorList>
            <person name="Ehlers B."/>
            <person name="Leendertz F.H."/>
        </authorList>
    </citation>
    <scope>NUCLEOTIDE SEQUENCE [LARGE SCALE GENOMIC DNA]</scope>
    <source>
        <strain evidence="1 2">DJ-1</strain>
    </source>
</reference>
<protein>
    <recommendedName>
        <fullName evidence="3">IncF plasmid conjugative transfer protein TraD</fullName>
    </recommendedName>
</protein>
<comment type="caution">
    <text evidence="1">The sequence shown here is derived from an EMBL/GenBank/DDBJ whole genome shotgun (WGS) entry which is preliminary data.</text>
</comment>
<proteinExistence type="predicted"/>
<evidence type="ECO:0000313" key="1">
    <source>
        <dbReference type="EMBL" id="PBJ93998.1"/>
    </source>
</evidence>
<name>A0A2A3M1R2_PSEDL</name>
<dbReference type="RefSeq" id="WP_054893914.1">
    <property type="nucleotide sequence ID" value="NZ_NTME01000021.1"/>
</dbReference>
<organism evidence="1 2">
    <name type="scientific">Pseudomonas plecoglossicida</name>
    <dbReference type="NCBI Taxonomy" id="70775"/>
    <lineage>
        <taxon>Bacteria</taxon>
        <taxon>Pseudomonadati</taxon>
        <taxon>Pseudomonadota</taxon>
        <taxon>Gammaproteobacteria</taxon>
        <taxon>Pseudomonadales</taxon>
        <taxon>Pseudomonadaceae</taxon>
        <taxon>Pseudomonas</taxon>
    </lineage>
</organism>
<dbReference type="AlphaFoldDB" id="A0A2A3M1R2"/>
<accession>A0A2A3M1R2</accession>
<gene>
    <name evidence="1" type="ORF">CMV24_19465</name>
</gene>
<dbReference type="EMBL" id="NTME01000021">
    <property type="protein sequence ID" value="PBJ93998.1"/>
    <property type="molecule type" value="Genomic_DNA"/>
</dbReference>
<dbReference type="Proteomes" id="UP000218102">
    <property type="component" value="Unassembled WGS sequence"/>
</dbReference>
<evidence type="ECO:0000313" key="2">
    <source>
        <dbReference type="Proteomes" id="UP000218102"/>
    </source>
</evidence>